<evidence type="ECO:0000313" key="5">
    <source>
        <dbReference type="EMBL" id="ABB32473.1"/>
    </source>
</evidence>
<reference evidence="5 6" key="1">
    <citation type="submission" date="2005-10" db="EMBL/GenBank/DDBJ databases">
        <title>Complete sequence of Geobacter metallireducens GS-15.</title>
        <authorList>
            <consortium name="US DOE Joint Genome Institute"/>
            <person name="Copeland A."/>
            <person name="Lucas S."/>
            <person name="Lapidus A."/>
            <person name="Barry K."/>
            <person name="Detter J.C."/>
            <person name="Glavina T."/>
            <person name="Hammon N."/>
            <person name="Israni S."/>
            <person name="Pitluck S."/>
            <person name="Di Bartolo G."/>
            <person name="Chain P."/>
            <person name="Schmutz J."/>
            <person name="Larimer F."/>
            <person name="Land M."/>
            <person name="Kyrpides N."/>
            <person name="Ivanova N."/>
            <person name="Richardson P."/>
        </authorList>
    </citation>
    <scope>NUCLEOTIDE SEQUENCE [LARGE SCALE GENOMIC DNA]</scope>
    <source>
        <strain evidence="6">ATCC 53774 / DSM 7210 / GS-15</strain>
    </source>
</reference>
<dbReference type="PANTHER" id="PTHR43767">
    <property type="entry name" value="LONG-CHAIN-FATTY-ACID--COA LIGASE"/>
    <property type="match status" value="1"/>
</dbReference>
<dbReference type="InterPro" id="IPR020845">
    <property type="entry name" value="AMP-binding_CS"/>
</dbReference>
<dbReference type="Gene3D" id="3.30.300.30">
    <property type="match status" value="1"/>
</dbReference>
<sequence length="517" mass="56854">MLLKEIFNRGPKLFPTKSAIIDGDRRFTYREAGDRWNRLANVLVDCGLKKGDCLGFLLMNCAEIIDAYAAGAKAGVAVGGVNYRLAPEGIKKVIEDMGCRVLLVGAEFVDTINSLRPHLPFLETCISVGTKVTGMHEYESIIAKASTMEPDVSTSGEDLAHIIYTTGTTGAPKGAMATRQIAMNRISSELIELYVDVDDRFLNVFPLFHVGFYTSLAFLSRGATVAILREWDPQKFCSSVQDYKINKTNLAPVVVNFLVNWADAAKYDLNSLQLIKYGAAPMPMETLKKAMKLLPDCKFTQCYGCSESFGVVYLRPEEHAAALNGSSESVRRMGSCGREAAFCIVRVVNEKGQDVKPGEVGEILIGGGLVMTGYLNKPEETAEAIRSGWLHTKDMAMVDDEGYIYLVDRKAFMIITGGENVYPAQVENVLHDHPKIAEVAVIGVQDDTWGEAVKAVVVPKKGEILTEEEVIEFCRPRMANYAKPKTVVFTDALLHTATGKIDKLALKKKYESSKLKC</sequence>
<dbReference type="InterPro" id="IPR025110">
    <property type="entry name" value="AMP-bd_C"/>
</dbReference>
<dbReference type="Proteomes" id="UP000007073">
    <property type="component" value="Chromosome"/>
</dbReference>
<feature type="domain" description="AMP-binding enzyme C-terminal" evidence="4">
    <location>
        <begin position="425"/>
        <end position="500"/>
    </location>
</feature>
<organism evidence="5 6">
    <name type="scientific">Geobacter metallireducens (strain ATCC 53774 / DSM 7210 / GS-15)</name>
    <dbReference type="NCBI Taxonomy" id="269799"/>
    <lineage>
        <taxon>Bacteria</taxon>
        <taxon>Pseudomonadati</taxon>
        <taxon>Thermodesulfobacteriota</taxon>
        <taxon>Desulfuromonadia</taxon>
        <taxon>Geobacterales</taxon>
        <taxon>Geobacteraceae</taxon>
        <taxon>Geobacter</taxon>
    </lineage>
</organism>
<dbReference type="PROSITE" id="PS00455">
    <property type="entry name" value="AMP_BINDING"/>
    <property type="match status" value="1"/>
</dbReference>
<dbReference type="KEGG" id="gme:Gmet_2246"/>
<dbReference type="SUPFAM" id="SSF56801">
    <property type="entry name" value="Acetyl-CoA synthetase-like"/>
    <property type="match status" value="1"/>
</dbReference>
<dbReference type="STRING" id="269799.Gmet_2246"/>
<name>Q39TF1_GEOMG</name>
<dbReference type="FunFam" id="3.30.300.30:FF:000008">
    <property type="entry name" value="2,3-dihydroxybenzoate-AMP ligase"/>
    <property type="match status" value="1"/>
</dbReference>
<comment type="similarity">
    <text evidence="1">Belongs to the ATP-dependent AMP-binding enzyme family.</text>
</comment>
<dbReference type="InterPro" id="IPR042099">
    <property type="entry name" value="ANL_N_sf"/>
</dbReference>
<evidence type="ECO:0000256" key="1">
    <source>
        <dbReference type="ARBA" id="ARBA00006432"/>
    </source>
</evidence>
<evidence type="ECO:0000259" key="3">
    <source>
        <dbReference type="Pfam" id="PF00501"/>
    </source>
</evidence>
<dbReference type="Pfam" id="PF00501">
    <property type="entry name" value="AMP-binding"/>
    <property type="match status" value="1"/>
</dbReference>
<dbReference type="Gene3D" id="3.40.50.12780">
    <property type="entry name" value="N-terminal domain of ligase-like"/>
    <property type="match status" value="1"/>
</dbReference>
<evidence type="ECO:0000313" key="6">
    <source>
        <dbReference type="Proteomes" id="UP000007073"/>
    </source>
</evidence>
<dbReference type="InterPro" id="IPR045851">
    <property type="entry name" value="AMP-bd_C_sf"/>
</dbReference>
<feature type="domain" description="AMP-dependent synthetase/ligase" evidence="3">
    <location>
        <begin position="12"/>
        <end position="375"/>
    </location>
</feature>
<dbReference type="PANTHER" id="PTHR43767:SF7">
    <property type="entry name" value="MEDIUM_LONG-CHAIN-FATTY-ACID--COA LIGASE FADD8"/>
    <property type="match status" value="1"/>
</dbReference>
<dbReference type="EMBL" id="CP000148">
    <property type="protein sequence ID" value="ABB32473.1"/>
    <property type="molecule type" value="Genomic_DNA"/>
</dbReference>
<dbReference type="HOGENOM" id="CLU_000022_59_0_7"/>
<dbReference type="RefSeq" id="WP_011366000.1">
    <property type="nucleotide sequence ID" value="NC_007517.1"/>
</dbReference>
<proteinExistence type="inferred from homology"/>
<dbReference type="eggNOG" id="COG0318">
    <property type="taxonomic scope" value="Bacteria"/>
</dbReference>
<evidence type="ECO:0000256" key="2">
    <source>
        <dbReference type="ARBA" id="ARBA00022598"/>
    </source>
</evidence>
<dbReference type="Pfam" id="PF13193">
    <property type="entry name" value="AMP-binding_C"/>
    <property type="match status" value="1"/>
</dbReference>
<evidence type="ECO:0000259" key="4">
    <source>
        <dbReference type="Pfam" id="PF13193"/>
    </source>
</evidence>
<keyword evidence="2" id="KW-0436">Ligase</keyword>
<gene>
    <name evidence="5" type="ordered locus">Gmet_2246</name>
</gene>
<protein>
    <submittedName>
        <fullName evidence="5">Acyl-CoA synthetase, AMP-forming</fullName>
    </submittedName>
</protein>
<dbReference type="InterPro" id="IPR000873">
    <property type="entry name" value="AMP-dep_synth/lig_dom"/>
</dbReference>
<keyword evidence="6" id="KW-1185">Reference proteome</keyword>
<dbReference type="AlphaFoldDB" id="Q39TF1"/>
<dbReference type="GO" id="GO:0016877">
    <property type="term" value="F:ligase activity, forming carbon-sulfur bonds"/>
    <property type="evidence" value="ECO:0007669"/>
    <property type="project" value="UniProtKB-ARBA"/>
</dbReference>
<accession>Q39TF1</accession>
<reference evidence="5 6" key="2">
    <citation type="journal article" date="2009" name="BMC Microbiol.">
        <title>The genome sequence of Geobacter metallireducens: features of metabolism, physiology and regulation common and dissimilar to Geobacter sulfurreducens.</title>
        <authorList>
            <person name="Aklujkar M."/>
            <person name="Krushkal J."/>
            <person name="DiBartolo G."/>
            <person name="Lapidus A."/>
            <person name="Land M.L."/>
            <person name="Lovley D.R."/>
        </authorList>
    </citation>
    <scope>NUCLEOTIDE SEQUENCE [LARGE SCALE GENOMIC DNA]</scope>
    <source>
        <strain evidence="6">ATCC 53774 / DSM 7210 / GS-15</strain>
    </source>
</reference>
<dbReference type="InterPro" id="IPR050237">
    <property type="entry name" value="ATP-dep_AMP-bd_enzyme"/>
</dbReference>